<dbReference type="EMBL" id="JAHFYH010000057">
    <property type="protein sequence ID" value="KAH0217286.1"/>
    <property type="molecule type" value="Genomic_DNA"/>
</dbReference>
<comment type="caution">
    <text evidence="3">The sequence shown here is derived from an EMBL/GenBank/DDBJ whole genome shotgun (WGS) entry which is preliminary data.</text>
</comment>
<evidence type="ECO:0000313" key="4">
    <source>
        <dbReference type="Proteomes" id="UP000767238"/>
    </source>
</evidence>
<evidence type="ECO:0000313" key="3">
    <source>
        <dbReference type="EMBL" id="KAH0217286.1"/>
    </source>
</evidence>
<feature type="coiled-coil region" evidence="1">
    <location>
        <begin position="479"/>
        <end position="506"/>
    </location>
</feature>
<reference evidence="3" key="1">
    <citation type="journal article" date="2021" name="J Fungi (Basel)">
        <title>Virulence traits and population genomics of the black yeast Aureobasidium melanogenum.</title>
        <authorList>
            <person name="Cernosa A."/>
            <person name="Sun X."/>
            <person name="Gostincar C."/>
            <person name="Fang C."/>
            <person name="Gunde-Cimerman N."/>
            <person name="Song Z."/>
        </authorList>
    </citation>
    <scope>NUCLEOTIDE SEQUENCE</scope>
    <source>
        <strain evidence="3">EXF-8016</strain>
    </source>
</reference>
<accession>A0A9P8K5Z3</accession>
<name>A0A9P8K5Z3_AURME</name>
<feature type="region of interest" description="Disordered" evidence="2">
    <location>
        <begin position="179"/>
        <end position="229"/>
    </location>
</feature>
<sequence>MPKGKRSARASWLFRNKPAVASAHNTFGRFNASINYDESKSEGSIVIQHTVHLEDFSSEQTLDLVLRPESIVSCELCLDNQNHRLPPEVLNLIPTNRNDILSLTLTMHAPGTVICPTAPLPLSFVSTSFGQQFAAFSHLCQTTQLQIYLGRDQLQSEHRQRLERFSSAITQRRLRANPIDLRSLGGGGGKQETTWDHIRPPPVEERQADFGASRKRSRDDSNSQQRSGEPFAKIQKFFWDMVPPGSPTEVNTPSSRHVTPSLTTANTPDAKLMHPFVSPTTGRRPGDEPCQSMTGDTRHNEERNPGSRACTPLPAYPAGLENTCTPSPALEKTSSPAWGSSIEMKPTFLPQSANNCSALPPELTQVLGGMLQQMLPNIIEGAFSSILAPLIDARLEALVTHKMETLVQEKLPQLTQHALQQNMDRFIEDLEDGHKRAEVEIGETVGEAKTELNEARDRGIDDIETWAQERFEDFEGEVVRITTSAVEELEDKTNDLKERLDRRFQSQCRKTRIQLMAPQIYCHICGGPFLENNDTWLGQAVVLSTGHQTQNAIEIDDFWPFDLDQNGYHLGGHESEEADRVLLRFNSVYDCDNGTFQLLEWNESVKPSIPDHLSSHPRGGSLYVAVHNVCLQLADRFMDTASTMERAVTSTASGRITSELQLWEVLCRRVDQFGRDTMANEPHNFFLPPHSHSSMPWEQEYDPGEFSFLNPSIHALLMADPLDIPNITQSILENLKAIPDTEPLPHETQDESMKATTIFSTLAAVLPAFAVPHARSTGESFGGLAIHSGSPVHLSAINANGNSFWLNKETSSYCPNTTVTSCPEGKYTYFTGGNNTLSLNVEVPGGQRVYVAQDGSLGYTIPHGSVSGSQNVSYTGFNLRDSGIHLQYKGADWIAVPIGSAYKVYAAAAENAPQNGTSFAFRVGSVDATFGAWEYL</sequence>
<feature type="region of interest" description="Disordered" evidence="2">
    <location>
        <begin position="243"/>
        <end position="314"/>
    </location>
</feature>
<feature type="compositionally biased region" description="Basic and acidic residues" evidence="2">
    <location>
        <begin position="296"/>
        <end position="305"/>
    </location>
</feature>
<feature type="non-terminal residue" evidence="3">
    <location>
        <position position="936"/>
    </location>
</feature>
<reference evidence="3" key="2">
    <citation type="submission" date="2021-08" db="EMBL/GenBank/DDBJ databases">
        <authorList>
            <person name="Gostincar C."/>
            <person name="Sun X."/>
            <person name="Song Z."/>
            <person name="Gunde-Cimerman N."/>
        </authorList>
    </citation>
    <scope>NUCLEOTIDE SEQUENCE</scope>
    <source>
        <strain evidence="3">EXF-8016</strain>
    </source>
</reference>
<evidence type="ECO:0000256" key="1">
    <source>
        <dbReference type="SAM" id="Coils"/>
    </source>
</evidence>
<dbReference type="OrthoDB" id="3891782at2759"/>
<dbReference type="AlphaFoldDB" id="A0A9P8K5Z3"/>
<dbReference type="Gene3D" id="1.20.120.20">
    <property type="entry name" value="Apolipoprotein"/>
    <property type="match status" value="1"/>
</dbReference>
<organism evidence="3 4">
    <name type="scientific">Aureobasidium melanogenum</name>
    <name type="common">Aureobasidium pullulans var. melanogenum</name>
    <dbReference type="NCBI Taxonomy" id="46634"/>
    <lineage>
        <taxon>Eukaryota</taxon>
        <taxon>Fungi</taxon>
        <taxon>Dikarya</taxon>
        <taxon>Ascomycota</taxon>
        <taxon>Pezizomycotina</taxon>
        <taxon>Dothideomycetes</taxon>
        <taxon>Dothideomycetidae</taxon>
        <taxon>Dothideales</taxon>
        <taxon>Saccotheciaceae</taxon>
        <taxon>Aureobasidium</taxon>
    </lineage>
</organism>
<feature type="compositionally biased region" description="Basic and acidic residues" evidence="2">
    <location>
        <begin position="193"/>
        <end position="208"/>
    </location>
</feature>
<dbReference type="Proteomes" id="UP000767238">
    <property type="component" value="Unassembled WGS sequence"/>
</dbReference>
<dbReference type="InterPro" id="IPR052820">
    <property type="entry name" value="PhiA_domain"/>
</dbReference>
<feature type="compositionally biased region" description="Polar residues" evidence="2">
    <location>
        <begin position="248"/>
        <end position="267"/>
    </location>
</feature>
<dbReference type="PANTHER" id="PTHR42047:SF1">
    <property type="entry name" value="PROTEIN, PUTATIVE (AFU_ORTHOLOGUE AFUA_6G03560)-RELATED"/>
    <property type="match status" value="1"/>
</dbReference>
<evidence type="ECO:0000256" key="2">
    <source>
        <dbReference type="SAM" id="MobiDB-lite"/>
    </source>
</evidence>
<dbReference type="PANTHER" id="PTHR42047">
    <property type="entry name" value="PROTEIN, PUTATIVE (AFU_ORTHOLOGUE AFUA_6G03560)-RELATED"/>
    <property type="match status" value="1"/>
</dbReference>
<proteinExistence type="predicted"/>
<gene>
    <name evidence="3" type="ORF">KCV03_g7134</name>
</gene>
<keyword evidence="1" id="KW-0175">Coiled coil</keyword>
<protein>
    <submittedName>
        <fullName evidence="3">Uncharacterized protein</fullName>
    </submittedName>
</protein>